<gene>
    <name evidence="1" type="ORF">B0I18_110108</name>
</gene>
<reference evidence="1 2" key="1">
    <citation type="submission" date="2018-03" db="EMBL/GenBank/DDBJ databases">
        <title>Genomic Encyclopedia of Type Strains, Phase III (KMG-III): the genomes of soil and plant-associated and newly described type strains.</title>
        <authorList>
            <person name="Whitman W."/>
        </authorList>
    </citation>
    <scope>NUCLEOTIDE SEQUENCE [LARGE SCALE GENOMIC DNA]</scope>
    <source>
        <strain evidence="1 2">CGMCC 1.12700</strain>
    </source>
</reference>
<evidence type="ECO:0000313" key="2">
    <source>
        <dbReference type="Proteomes" id="UP000240572"/>
    </source>
</evidence>
<dbReference type="Proteomes" id="UP000240572">
    <property type="component" value="Unassembled WGS sequence"/>
</dbReference>
<proteinExistence type="predicted"/>
<protein>
    <submittedName>
        <fullName evidence="1">Uncharacterized protein</fullName>
    </submittedName>
</protein>
<organism evidence="1 2">
    <name type="scientific">Taibaiella chishuiensis</name>
    <dbReference type="NCBI Taxonomy" id="1434707"/>
    <lineage>
        <taxon>Bacteria</taxon>
        <taxon>Pseudomonadati</taxon>
        <taxon>Bacteroidota</taxon>
        <taxon>Chitinophagia</taxon>
        <taxon>Chitinophagales</taxon>
        <taxon>Chitinophagaceae</taxon>
        <taxon>Taibaiella</taxon>
    </lineage>
</organism>
<name>A0A2P8CXZ4_9BACT</name>
<sequence>MVCGDHGISLLYAGKGLYDNTSNRFSRSAFLTRHLLVSLQADLRLNSNKILNSFRIQIKAFPEKAQLQ</sequence>
<keyword evidence="2" id="KW-1185">Reference proteome</keyword>
<comment type="caution">
    <text evidence="1">The sequence shown here is derived from an EMBL/GenBank/DDBJ whole genome shotgun (WGS) entry which is preliminary data.</text>
</comment>
<accession>A0A2P8CXZ4</accession>
<evidence type="ECO:0000313" key="1">
    <source>
        <dbReference type="EMBL" id="PSK89807.1"/>
    </source>
</evidence>
<dbReference type="EMBL" id="PYGD01000010">
    <property type="protein sequence ID" value="PSK89807.1"/>
    <property type="molecule type" value="Genomic_DNA"/>
</dbReference>
<dbReference type="AlphaFoldDB" id="A0A2P8CXZ4"/>